<name>A0ACB9D7I3_9ASTR</name>
<keyword evidence="2" id="KW-1185">Reference proteome</keyword>
<evidence type="ECO:0000313" key="2">
    <source>
        <dbReference type="Proteomes" id="UP001056120"/>
    </source>
</evidence>
<comment type="caution">
    <text evidence="1">The sequence shown here is derived from an EMBL/GenBank/DDBJ whole genome shotgun (WGS) entry which is preliminary data.</text>
</comment>
<dbReference type="Proteomes" id="UP001056120">
    <property type="component" value="Linkage Group LG20"/>
</dbReference>
<gene>
    <name evidence="1" type="ORF">L1987_60113</name>
</gene>
<reference evidence="1 2" key="2">
    <citation type="journal article" date="2022" name="Mol. Ecol. Resour.">
        <title>The genomes of chicory, endive, great burdock and yacon provide insights into Asteraceae paleo-polyploidization history and plant inulin production.</title>
        <authorList>
            <person name="Fan W."/>
            <person name="Wang S."/>
            <person name="Wang H."/>
            <person name="Wang A."/>
            <person name="Jiang F."/>
            <person name="Liu H."/>
            <person name="Zhao H."/>
            <person name="Xu D."/>
            <person name="Zhang Y."/>
        </authorList>
    </citation>
    <scope>NUCLEOTIDE SEQUENCE [LARGE SCALE GENOMIC DNA]</scope>
    <source>
        <strain evidence="2">cv. Yunnan</strain>
        <tissue evidence="1">Leaves</tissue>
    </source>
</reference>
<organism evidence="1 2">
    <name type="scientific">Smallanthus sonchifolius</name>
    <dbReference type="NCBI Taxonomy" id="185202"/>
    <lineage>
        <taxon>Eukaryota</taxon>
        <taxon>Viridiplantae</taxon>
        <taxon>Streptophyta</taxon>
        <taxon>Embryophyta</taxon>
        <taxon>Tracheophyta</taxon>
        <taxon>Spermatophyta</taxon>
        <taxon>Magnoliopsida</taxon>
        <taxon>eudicotyledons</taxon>
        <taxon>Gunneridae</taxon>
        <taxon>Pentapetalae</taxon>
        <taxon>asterids</taxon>
        <taxon>campanulids</taxon>
        <taxon>Asterales</taxon>
        <taxon>Asteraceae</taxon>
        <taxon>Asteroideae</taxon>
        <taxon>Heliantheae alliance</taxon>
        <taxon>Millerieae</taxon>
        <taxon>Smallanthus</taxon>
    </lineage>
</organism>
<accession>A0ACB9D7I3</accession>
<evidence type="ECO:0000313" key="1">
    <source>
        <dbReference type="EMBL" id="KAI3742431.1"/>
    </source>
</evidence>
<protein>
    <submittedName>
        <fullName evidence="1">Uncharacterized protein</fullName>
    </submittedName>
</protein>
<proteinExistence type="predicted"/>
<sequence length="121" mass="13868">MFGLLTAASNRVPEAKNPDLFVYLLHYFCQPPPLRDQEPLLHSNEKGDQESWNSNILKWVFGYFRPVMCTPRIVEALKCAVYVVDLIKFRETAVGDNLWVFYETLSKDPNSLSNLDQASAN</sequence>
<reference evidence="2" key="1">
    <citation type="journal article" date="2022" name="Mol. Ecol. Resour.">
        <title>The genomes of chicory, endive, great burdock and yacon provide insights into Asteraceae palaeo-polyploidization history and plant inulin production.</title>
        <authorList>
            <person name="Fan W."/>
            <person name="Wang S."/>
            <person name="Wang H."/>
            <person name="Wang A."/>
            <person name="Jiang F."/>
            <person name="Liu H."/>
            <person name="Zhao H."/>
            <person name="Xu D."/>
            <person name="Zhang Y."/>
        </authorList>
    </citation>
    <scope>NUCLEOTIDE SEQUENCE [LARGE SCALE GENOMIC DNA]</scope>
    <source>
        <strain evidence="2">cv. Yunnan</strain>
    </source>
</reference>
<dbReference type="EMBL" id="CM042037">
    <property type="protein sequence ID" value="KAI3742431.1"/>
    <property type="molecule type" value="Genomic_DNA"/>
</dbReference>